<dbReference type="GO" id="GO:0033179">
    <property type="term" value="C:proton-transporting V-type ATPase, V0 domain"/>
    <property type="evidence" value="ECO:0007669"/>
    <property type="project" value="InterPro"/>
</dbReference>
<comment type="similarity">
    <text evidence="3">Belongs to the eukaryotic RPC9 RNA polymerase subunit family.</text>
</comment>
<dbReference type="PANTHER" id="PTHR15561">
    <property type="entry name" value="CALCITONIN GENE-RELATED PEPTIDE-RECEPTOR COMPONENT PROTEIN"/>
    <property type="match status" value="1"/>
</dbReference>
<dbReference type="InterPro" id="IPR010997">
    <property type="entry name" value="HRDC-like_sf"/>
</dbReference>
<proteinExistence type="inferred from homology"/>
<keyword evidence="8 16" id="KW-0812">Transmembrane</keyword>
<feature type="compositionally biased region" description="Basic and acidic residues" evidence="15">
    <location>
        <begin position="210"/>
        <end position="221"/>
    </location>
</feature>
<dbReference type="InterPro" id="IPR005574">
    <property type="entry name" value="Rpb4/RPC9"/>
</dbReference>
<comment type="caution">
    <text evidence="18">The sequence shown here is derived from an EMBL/GenBank/DDBJ whole genome shotgun (WGS) entry which is preliminary data.</text>
</comment>
<protein>
    <recommendedName>
        <fullName evidence="5">DNA-directed RNA polymerase III subunit RPC9</fullName>
    </recommendedName>
</protein>
<evidence type="ECO:0000256" key="7">
    <source>
        <dbReference type="ARBA" id="ARBA00022478"/>
    </source>
</evidence>
<dbReference type="Pfam" id="PF05493">
    <property type="entry name" value="ATP_synt_H"/>
    <property type="match status" value="1"/>
</dbReference>
<dbReference type="InterPro" id="IPR006590">
    <property type="entry name" value="RNA_pol_Rpb4/RPC9_core"/>
</dbReference>
<dbReference type="Gene3D" id="1.20.1250.40">
    <property type="match status" value="1"/>
</dbReference>
<dbReference type="InterPro" id="IPR008389">
    <property type="entry name" value="ATPase_V0-cplx_e1/e2_su"/>
</dbReference>
<evidence type="ECO:0000256" key="8">
    <source>
        <dbReference type="ARBA" id="ARBA00022692"/>
    </source>
</evidence>
<dbReference type="OrthoDB" id="1508846at2759"/>
<dbReference type="InterPro" id="IPR038324">
    <property type="entry name" value="Rpb4/RPC9_sf"/>
</dbReference>
<sequence>MGGALVFWVGIAICGLCVGALFTFRSMADPTLWRTCAILTLSCCYLMWAITYLAQLHPIIVPKRDDLRIDLYIRLEFYPQRTPRRPDMEVLDRQEALLTNYEVLLVLREESDRHKKTPQSAQPKCPENVTTVVFEAIECLSGTPCTSQSAEQIAALKSQLAGLELTKAELLQIANLRPKSLVELHLIIEECGERFTMEELEQLLGLIRETLPRDDDSRGAEQDGTDEGGGASAAMDVDSAGDGEEA</sequence>
<evidence type="ECO:0000256" key="15">
    <source>
        <dbReference type="SAM" id="MobiDB-lite"/>
    </source>
</evidence>
<feature type="region of interest" description="Disordered" evidence="15">
    <location>
        <begin position="210"/>
        <end position="246"/>
    </location>
</feature>
<organism evidence="18 19">
    <name type="scientific">Coemansia biformis</name>
    <dbReference type="NCBI Taxonomy" id="1286918"/>
    <lineage>
        <taxon>Eukaryota</taxon>
        <taxon>Fungi</taxon>
        <taxon>Fungi incertae sedis</taxon>
        <taxon>Zoopagomycota</taxon>
        <taxon>Kickxellomycotina</taxon>
        <taxon>Kickxellomycetes</taxon>
        <taxon>Kickxellales</taxon>
        <taxon>Kickxellaceae</taxon>
        <taxon>Coemansia</taxon>
    </lineage>
</organism>
<keyword evidence="9" id="KW-0375">Hydrogen ion transport</keyword>
<evidence type="ECO:0000256" key="4">
    <source>
        <dbReference type="ARBA" id="ARBA00008328"/>
    </source>
</evidence>
<keyword evidence="19" id="KW-1185">Reference proteome</keyword>
<evidence type="ECO:0000313" key="18">
    <source>
        <dbReference type="EMBL" id="KAJ1735122.1"/>
    </source>
</evidence>
<feature type="transmembrane region" description="Helical" evidence="16">
    <location>
        <begin position="36"/>
        <end position="54"/>
    </location>
</feature>
<dbReference type="PANTHER" id="PTHR15561:SF0">
    <property type="entry name" value="DNA-DIRECTED RNA POLYMERASE III SUBUNIT RPC9"/>
    <property type="match status" value="1"/>
</dbReference>
<dbReference type="GO" id="GO:0005666">
    <property type="term" value="C:RNA polymerase III complex"/>
    <property type="evidence" value="ECO:0007669"/>
    <property type="project" value="InterPro"/>
</dbReference>
<evidence type="ECO:0000256" key="1">
    <source>
        <dbReference type="ARBA" id="ARBA00004123"/>
    </source>
</evidence>
<dbReference type="GO" id="GO:0000166">
    <property type="term" value="F:nucleotide binding"/>
    <property type="evidence" value="ECO:0007669"/>
    <property type="project" value="InterPro"/>
</dbReference>
<dbReference type="GO" id="GO:0006384">
    <property type="term" value="P:transcription initiation at RNA polymerase III promoter"/>
    <property type="evidence" value="ECO:0007669"/>
    <property type="project" value="InterPro"/>
</dbReference>
<evidence type="ECO:0000256" key="16">
    <source>
        <dbReference type="SAM" id="Phobius"/>
    </source>
</evidence>
<dbReference type="InterPro" id="IPR038846">
    <property type="entry name" value="RPC9"/>
</dbReference>
<evidence type="ECO:0000256" key="11">
    <source>
        <dbReference type="ARBA" id="ARBA00023065"/>
    </source>
</evidence>
<gene>
    <name evidence="18" type="ORF">LPJ61_000716</name>
</gene>
<accession>A0A9W8D099</accession>
<dbReference type="Proteomes" id="UP001143981">
    <property type="component" value="Unassembled WGS sequence"/>
</dbReference>
<dbReference type="SMART" id="SM00657">
    <property type="entry name" value="RPOL4c"/>
    <property type="match status" value="1"/>
</dbReference>
<keyword evidence="12 16" id="KW-0472">Membrane</keyword>
<keyword evidence="7" id="KW-0240">DNA-directed RNA polymerase</keyword>
<dbReference type="GO" id="GO:0046961">
    <property type="term" value="F:proton-transporting ATPase activity, rotational mechanism"/>
    <property type="evidence" value="ECO:0007669"/>
    <property type="project" value="InterPro"/>
</dbReference>
<evidence type="ECO:0000313" key="19">
    <source>
        <dbReference type="Proteomes" id="UP001143981"/>
    </source>
</evidence>
<dbReference type="Pfam" id="PF03874">
    <property type="entry name" value="RNA_pol_Rpb4"/>
    <property type="match status" value="1"/>
</dbReference>
<evidence type="ECO:0000256" key="6">
    <source>
        <dbReference type="ARBA" id="ARBA00022448"/>
    </source>
</evidence>
<feature type="transmembrane region" description="Helical" evidence="16">
    <location>
        <begin position="6"/>
        <end position="24"/>
    </location>
</feature>
<evidence type="ECO:0000256" key="3">
    <source>
        <dbReference type="ARBA" id="ARBA00006898"/>
    </source>
</evidence>
<keyword evidence="13" id="KW-0804">Transcription</keyword>
<dbReference type="EMBL" id="JANBOI010000040">
    <property type="protein sequence ID" value="KAJ1735122.1"/>
    <property type="molecule type" value="Genomic_DNA"/>
</dbReference>
<evidence type="ECO:0000256" key="13">
    <source>
        <dbReference type="ARBA" id="ARBA00023163"/>
    </source>
</evidence>
<keyword evidence="10 16" id="KW-1133">Transmembrane helix</keyword>
<evidence type="ECO:0000256" key="9">
    <source>
        <dbReference type="ARBA" id="ARBA00022781"/>
    </source>
</evidence>
<name>A0A9W8D099_9FUNG</name>
<dbReference type="SUPFAM" id="SSF47819">
    <property type="entry name" value="HRDC-like"/>
    <property type="match status" value="1"/>
</dbReference>
<comment type="subcellular location">
    <subcellularLocation>
        <location evidence="2">Membrane</location>
        <topology evidence="2">Multi-pass membrane protein</topology>
    </subcellularLocation>
    <subcellularLocation>
        <location evidence="1">Nucleus</location>
    </subcellularLocation>
</comment>
<keyword evidence="6" id="KW-0813">Transport</keyword>
<evidence type="ECO:0000256" key="2">
    <source>
        <dbReference type="ARBA" id="ARBA00004141"/>
    </source>
</evidence>
<dbReference type="AlphaFoldDB" id="A0A9W8D099"/>
<evidence type="ECO:0000256" key="12">
    <source>
        <dbReference type="ARBA" id="ARBA00023136"/>
    </source>
</evidence>
<comment type="similarity">
    <text evidence="4">Belongs to the V-ATPase e1/e2 subunit family.</text>
</comment>
<evidence type="ECO:0000259" key="17">
    <source>
        <dbReference type="SMART" id="SM00657"/>
    </source>
</evidence>
<keyword evidence="11" id="KW-0406">Ion transport</keyword>
<reference evidence="18" key="1">
    <citation type="submission" date="2022-07" db="EMBL/GenBank/DDBJ databases">
        <title>Phylogenomic reconstructions and comparative analyses of Kickxellomycotina fungi.</title>
        <authorList>
            <person name="Reynolds N.K."/>
            <person name="Stajich J.E."/>
            <person name="Barry K."/>
            <person name="Grigoriev I.V."/>
            <person name="Crous P."/>
            <person name="Smith M.E."/>
        </authorList>
    </citation>
    <scope>NUCLEOTIDE SEQUENCE</scope>
    <source>
        <strain evidence="18">BCRC 34381</strain>
    </source>
</reference>
<evidence type="ECO:0000256" key="14">
    <source>
        <dbReference type="ARBA" id="ARBA00023242"/>
    </source>
</evidence>
<feature type="domain" description="RNA polymerase Rpb4/RPC9 core" evidence="17">
    <location>
        <begin position="88"/>
        <end position="214"/>
    </location>
</feature>
<evidence type="ECO:0000256" key="5">
    <source>
        <dbReference type="ARBA" id="ARBA00016672"/>
    </source>
</evidence>
<evidence type="ECO:0000256" key="10">
    <source>
        <dbReference type="ARBA" id="ARBA00022989"/>
    </source>
</evidence>
<keyword evidence="14" id="KW-0539">Nucleus</keyword>